<sequence length="298" mass="33736">MDKKTLFGEEYSHLVPLLLCKKTRGQVHSIFTNGFNIIMGDSLVFIGNRKNGLLPFGIHLREMDTSRAVAAVNNGDSVFWNIKTESLEFPRITIRLNKGKSFKNELAELKETKIFEASFERLFTQLVGIEERTGLDVDIQLFLEKWNERSGQTWTDTETFIIMLIEAATSSDEHSIEKALRYFLGRGQGLTPSGDDMVVGLLAFDAVSHFIFAPFYQKLSKLLGEPITTDVGREYLRYALEHEFSSTVSKMVNALVIERDSDFKEVFGNLLGVGHSSGMDTLFGILIGMLAYKNFYRE</sequence>
<accession>A0A417YN05</accession>
<gene>
    <name evidence="1" type="ORF">D1B31_19420</name>
</gene>
<dbReference type="InterPro" id="IPR021530">
    <property type="entry name" value="AllH-like"/>
</dbReference>
<dbReference type="OrthoDB" id="4933449at2"/>
<reference evidence="1 2" key="1">
    <citation type="journal article" date="2017" name="Int. J. Syst. Evol. Microbiol.">
        <title>Bacillus notoginsengisoli sp. nov., a novel bacterium isolated from the rhizosphere of Panax notoginseng.</title>
        <authorList>
            <person name="Zhang M.Y."/>
            <person name="Cheng J."/>
            <person name="Cai Y."/>
            <person name="Zhang T.Y."/>
            <person name="Wu Y.Y."/>
            <person name="Manikprabhu D."/>
            <person name="Li W.J."/>
            <person name="Zhang Y.X."/>
        </authorList>
    </citation>
    <scope>NUCLEOTIDE SEQUENCE [LARGE SCALE GENOMIC DNA]</scope>
    <source>
        <strain evidence="1 2">JCM 30743</strain>
    </source>
</reference>
<dbReference type="RefSeq" id="WP_118923531.1">
    <property type="nucleotide sequence ID" value="NZ_QWEG01000014.1"/>
</dbReference>
<organism evidence="1 2">
    <name type="scientific">Neobacillus notoginsengisoli</name>
    <dbReference type="NCBI Taxonomy" id="1578198"/>
    <lineage>
        <taxon>Bacteria</taxon>
        <taxon>Bacillati</taxon>
        <taxon>Bacillota</taxon>
        <taxon>Bacilli</taxon>
        <taxon>Bacillales</taxon>
        <taxon>Bacillaceae</taxon>
        <taxon>Neobacillus</taxon>
    </lineage>
</organism>
<proteinExistence type="predicted"/>
<evidence type="ECO:0000313" key="2">
    <source>
        <dbReference type="Proteomes" id="UP000284416"/>
    </source>
</evidence>
<comment type="caution">
    <text evidence="1">The sequence shown here is derived from an EMBL/GenBank/DDBJ whole genome shotgun (WGS) entry which is preliminary data.</text>
</comment>
<dbReference type="Pfam" id="PF11392">
    <property type="entry name" value="AllH"/>
    <property type="match status" value="1"/>
</dbReference>
<dbReference type="EMBL" id="QWEG01000014">
    <property type="protein sequence ID" value="RHW34837.1"/>
    <property type="molecule type" value="Genomic_DNA"/>
</dbReference>
<name>A0A417YN05_9BACI</name>
<protein>
    <submittedName>
        <fullName evidence="1">DUF2877 domain-containing protein</fullName>
    </submittedName>
</protein>
<evidence type="ECO:0000313" key="1">
    <source>
        <dbReference type="EMBL" id="RHW34837.1"/>
    </source>
</evidence>
<dbReference type="AlphaFoldDB" id="A0A417YN05"/>
<dbReference type="Proteomes" id="UP000284416">
    <property type="component" value="Unassembled WGS sequence"/>
</dbReference>
<keyword evidence="2" id="KW-1185">Reference proteome</keyword>